<dbReference type="EMBL" id="OMKW01000001">
    <property type="protein sequence ID" value="SPF28481.1"/>
    <property type="molecule type" value="Genomic_DNA"/>
</dbReference>
<keyword evidence="2" id="KW-0812">Transmembrane</keyword>
<dbReference type="GO" id="GO:0009306">
    <property type="term" value="P:protein secretion"/>
    <property type="evidence" value="ECO:0007669"/>
    <property type="project" value="InterPro"/>
</dbReference>
<evidence type="ECO:0000256" key="1">
    <source>
        <dbReference type="ARBA" id="ARBA00004167"/>
    </source>
</evidence>
<organism evidence="6 7">
    <name type="scientific">Pontivivens insulae</name>
    <dbReference type="NCBI Taxonomy" id="1639689"/>
    <lineage>
        <taxon>Bacteria</taxon>
        <taxon>Pseudomonadati</taxon>
        <taxon>Pseudomonadota</taxon>
        <taxon>Alphaproteobacteria</taxon>
        <taxon>Rhodobacterales</taxon>
        <taxon>Paracoccaceae</taxon>
        <taxon>Pontivivens</taxon>
    </lineage>
</organism>
<reference evidence="6 7" key="1">
    <citation type="submission" date="2018-03" db="EMBL/GenBank/DDBJ databases">
        <authorList>
            <person name="Keele B.F."/>
        </authorList>
    </citation>
    <scope>NUCLEOTIDE SEQUENCE [LARGE SCALE GENOMIC DNA]</scope>
    <source>
        <strain evidence="6 7">CeCT 8812</strain>
    </source>
</reference>
<dbReference type="OrthoDB" id="7784409at2"/>
<accession>A0A2R8A8C2</accession>
<evidence type="ECO:0000256" key="4">
    <source>
        <dbReference type="ARBA" id="ARBA00023136"/>
    </source>
</evidence>
<keyword evidence="4" id="KW-0472">Membrane</keyword>
<gene>
    <name evidence="6" type="ORF">POI8812_00782</name>
</gene>
<feature type="domain" description="Translocation and assembly module TamB C-terminal" evidence="5">
    <location>
        <begin position="1399"/>
        <end position="1735"/>
    </location>
</feature>
<comment type="subcellular location">
    <subcellularLocation>
        <location evidence="1">Membrane</location>
        <topology evidence="1">Single-pass membrane protein</topology>
    </subcellularLocation>
</comment>
<name>A0A2R8A8C2_9RHOB</name>
<keyword evidence="7" id="KW-1185">Reference proteome</keyword>
<evidence type="ECO:0000256" key="3">
    <source>
        <dbReference type="ARBA" id="ARBA00022989"/>
    </source>
</evidence>
<dbReference type="Proteomes" id="UP000244932">
    <property type="component" value="Unassembled WGS sequence"/>
</dbReference>
<keyword evidence="3" id="KW-1133">Transmembrane helix</keyword>
<evidence type="ECO:0000313" key="6">
    <source>
        <dbReference type="EMBL" id="SPF28481.1"/>
    </source>
</evidence>
<dbReference type="PANTHER" id="PTHR36985">
    <property type="entry name" value="TRANSLOCATION AND ASSEMBLY MODULE SUBUNIT TAMB"/>
    <property type="match status" value="1"/>
</dbReference>
<dbReference type="InterPro" id="IPR007452">
    <property type="entry name" value="TamB_C"/>
</dbReference>
<dbReference type="GO" id="GO:0005886">
    <property type="term" value="C:plasma membrane"/>
    <property type="evidence" value="ECO:0007669"/>
    <property type="project" value="InterPro"/>
</dbReference>
<proteinExistence type="predicted"/>
<dbReference type="PANTHER" id="PTHR36985:SF1">
    <property type="entry name" value="TRANSLOCATION AND ASSEMBLY MODULE SUBUNIT TAMB"/>
    <property type="match status" value="1"/>
</dbReference>
<evidence type="ECO:0000256" key="2">
    <source>
        <dbReference type="ARBA" id="ARBA00022692"/>
    </source>
</evidence>
<protein>
    <recommendedName>
        <fullName evidence="5">Translocation and assembly module TamB C-terminal domain-containing protein</fullName>
    </recommendedName>
</protein>
<dbReference type="Pfam" id="PF04357">
    <property type="entry name" value="TamB"/>
    <property type="match status" value="1"/>
</dbReference>
<dbReference type="RefSeq" id="WP_108781176.1">
    <property type="nucleotide sequence ID" value="NZ_OMKW01000001.1"/>
</dbReference>
<evidence type="ECO:0000259" key="5">
    <source>
        <dbReference type="Pfam" id="PF04357"/>
    </source>
</evidence>
<evidence type="ECO:0000313" key="7">
    <source>
        <dbReference type="Proteomes" id="UP000244932"/>
    </source>
</evidence>
<sequence>MRRLILTVFIWVMPVFAWAQTSIFDLDNRLVQFALSQISSPGSFEIVAELVDDTETGATRLNGVSILDGQGVWMTIDQLVVDWNSSRILRGELALNEILIRGMNVARAPAAGSEAPELDVEQTQGTPSPFDWPRAPIPVVLNQLVMEDIRIGPDVFGHTITFDASGRAADQDDEQRLVLDVERTDEISGQIAIEYLRDFAADTLNVDLTAQEEPGGLVATLAGLPPGSASNVTLQGEGTRTAFDLSFDAQSDAVFEATGTATVSTVAPLSAIADFSVDAGPQFPASLRPIVGETATFSADIAEGDDQIVRVRRLRLESPALGLEATGTFNRATASSDLAVFLDAGRDLAALTPGARFETVTFEGRVTGPPDDLRAQGQATVAELRSAIVDAEAVVLDINATRVGEVLNLTANGDGRGLRLDELDENTLGEAFLRLDLRQDPEGIELRRLLLESPVLELTAAGQTTLDFLNLNANLAVETSDLGQITRAYDFPATGTLTLDADVQRVNGVVSGTAAGRLSNFASTPADAESVDLRIDLGQEAETIRATLRADADGLRLDQIDPSILGESRLGLTVLLEPDTITLRDASLSARPFQLEATADMDRDTGALRFDYDLRTRQLAPIAAAYDVPAGGQLRSTGMGALTDGVLDTTVEVVLERLRYANLATGEQILVNANVTGAGDYDIVLDLRGRGVEGFDLSAADLGEVSVQAEGLVGPDVLAVNSFNLSSRLLDATGRAQLDPTSGDAEGAATLAVSELAPLSALIGQDVSGRAALELEGGRRGGVVELTANGGLGDFTHPLADVGQGRFEASLRQASGTTELSADAALRALRVDQIGPEIWGATTLRVDATMLPEGVIVEQARVESDALDLTVSGDLTPDGPGLDYEATVPQIAPIAQAYAQDASGAVRLTGTARPGEPVQATGTLAATDLTYNGTRFGTLRLTHDVEIDEQINASLQLVGEGGTLADTNLSANVTANLPSVRVDGLQGRVAGQQVNGAVAADLSAGPRLDGSVNLTSVDLAALDRALGLGAQFEGSGSLTLTLEGGTSQSAALTGGLRNIGAGATRLAGIDLSARLDDLFGAPRVQADLSTSGLTAGQVVIDGLSVQANGPLTSLRVAGQTEGALGTIPISLDLASTIALGDGATRVTLDTLSLIVEEDETSLTQPLTLLLRNGIIDGGPLEILLPGGGQILGEVDLIGGGLVGELRIANADLGAMTEPLPVSISGGRMNLRASFDTRPGRATAELRGAFDKVLATDILDEGSAVNATVSGDWDGRRFVTEARIQAEVGEPFVITADLPVRAGPGPIPSVQMNQPFTSELRWAGELRPLWALVPVSGQILSGLATLDLELSGSLSAPSVGGNISVSDGRYENLDAGLILTELTVISDFFENDILTLLINASDGGSGELFGQLDIRAGDGPITVASQFEAIDAVLIRRDDLSAQLSGTVGIAGPLNDLVVEGDVEIDRAELRLVNSSPPEIVTLGDIRMIGDDPPREAPPPPAILRLDVDVRAADGVFVRGRGLESEWRVALDIRGTATQPRILGSVERLRGTFSLLGRSFDLSRGEVVFNGGAKIDPQLDIALTRADRDLVGQILVTGPASNPTLSFASEPALPEEEVLPQLLFGTSQQSLSAGDALQLAAGIATLVSGSAGPLDVVRGALGVDVLRIEGGSEGQAASLTVGKTLGEGIFVGARTQADGTSAIRIELDVFENITVDAEISTGGDSSSVGITYSTDF</sequence>